<keyword evidence="10" id="KW-0812">Transmembrane</keyword>
<sequence>MTETANLGRIIDDRYRIVRKIADGGMATVYEAVDIRLDRNVAVKVMHTQLAQGPHREQFIERFHREARSAAAIANPHIVQVYDTGEVDGRNYLVMEYVHGINLRYEMNQQGTFTVRETLRVVAETLDGLAAAHRAGVVHRDIKPENILLNDRGHVQITDFGLAKAASQATLSTTGMLLGTAAYLAPEMIEHNLATPQGDLYSVGIMAWEMLAGEPPFQSDNPVTMVFKHVHEDVPPIASRCPGIDPEVSRFISLLTMRSVEARPQNAMEAQQVLRGIVANLPMSAWQYRLDPNEHDATDSGAMSTSGLVAQPAASSRSATMADPNGGQRHDDSDNNHAELSPAPAPTTADRPSSSTAPTQPGVNATSVLKPQTGQQTQPRSVSSQDAFTQAISTAADTAATASPAAGHARDGKRPRSKTPIIIAVVLTLVLAASGGGSAWWYYLGPGSYWTMPKPTDLSCDNGKACTIKDVSWNSFRSTLNVAGIPFSVAQEYSDTVAEGNIISTTPALVGSRISKRNAGNVTVTVSKGVQQSTIPADIMDASTENGKDPLTALDKAGFTNVSHNSNNDDYSLTVPKDALLSISPDPGTTMNHNDEVSVTLSLGPMPVNMPDIVGKTKDEAQALFDSLKLQATYTEEYSDTVARGSIISASQSVGTQLHWGDSVSVVVSKGPQTVTLPDVTGKSTSEATAMLKALGLEVKVSAPLGDLTHTVRLQSPSAGQQVRVRDEQGNKTVITLTVV</sequence>
<evidence type="ECO:0000259" key="12">
    <source>
        <dbReference type="PROSITE" id="PS51178"/>
    </source>
</evidence>
<dbReference type="InterPro" id="IPR005543">
    <property type="entry name" value="PASTA_dom"/>
</dbReference>
<protein>
    <recommendedName>
        <fullName evidence="1">non-specific serine/threonine protein kinase</fullName>
        <ecNumber evidence="1">2.7.11.1</ecNumber>
    </recommendedName>
</protein>
<dbReference type="RefSeq" id="WP_026502602.1">
    <property type="nucleotide sequence ID" value="NZ_JGYQ01000007.1"/>
</dbReference>
<dbReference type="Gene3D" id="3.30.200.20">
    <property type="entry name" value="Phosphorylase Kinase, domain 1"/>
    <property type="match status" value="1"/>
</dbReference>
<evidence type="ECO:0000256" key="7">
    <source>
        <dbReference type="ARBA" id="ARBA00047899"/>
    </source>
</evidence>
<name>A0A086ZPB0_9BIFI</name>
<dbReference type="SMART" id="SM00740">
    <property type="entry name" value="PASTA"/>
    <property type="match status" value="3"/>
</dbReference>
<comment type="catalytic activity">
    <reaction evidence="7">
        <text>L-threonyl-[protein] + ATP = O-phospho-L-threonyl-[protein] + ADP + H(+)</text>
        <dbReference type="Rhea" id="RHEA:46608"/>
        <dbReference type="Rhea" id="RHEA-COMP:11060"/>
        <dbReference type="Rhea" id="RHEA-COMP:11605"/>
        <dbReference type="ChEBI" id="CHEBI:15378"/>
        <dbReference type="ChEBI" id="CHEBI:30013"/>
        <dbReference type="ChEBI" id="CHEBI:30616"/>
        <dbReference type="ChEBI" id="CHEBI:61977"/>
        <dbReference type="ChEBI" id="CHEBI:456216"/>
        <dbReference type="EC" id="2.7.11.1"/>
    </reaction>
</comment>
<dbReference type="EC" id="2.7.11.1" evidence="1"/>
<keyword evidence="14" id="KW-1185">Reference proteome</keyword>
<dbReference type="Proteomes" id="UP000029093">
    <property type="component" value="Unassembled WGS sequence"/>
</dbReference>
<evidence type="ECO:0000256" key="10">
    <source>
        <dbReference type="SAM" id="Phobius"/>
    </source>
</evidence>
<keyword evidence="3 13" id="KW-0808">Transferase</keyword>
<proteinExistence type="predicted"/>
<feature type="compositionally biased region" description="Polar residues" evidence="9">
    <location>
        <begin position="301"/>
        <end position="319"/>
    </location>
</feature>
<evidence type="ECO:0000256" key="1">
    <source>
        <dbReference type="ARBA" id="ARBA00012513"/>
    </source>
</evidence>
<dbReference type="Pfam" id="PF00069">
    <property type="entry name" value="Pkinase"/>
    <property type="match status" value="1"/>
</dbReference>
<dbReference type="EMBL" id="JGYQ01000007">
    <property type="protein sequence ID" value="KFI48360.1"/>
    <property type="molecule type" value="Genomic_DNA"/>
</dbReference>
<feature type="domain" description="PASTA" evidence="12">
    <location>
        <begin position="671"/>
        <end position="740"/>
    </location>
</feature>
<feature type="domain" description="Protein kinase" evidence="11">
    <location>
        <begin position="15"/>
        <end position="274"/>
    </location>
</feature>
<dbReference type="GO" id="GO:0106310">
    <property type="term" value="F:protein serine kinase activity"/>
    <property type="evidence" value="ECO:0007669"/>
    <property type="project" value="RHEA"/>
</dbReference>
<feature type="region of interest" description="Disordered" evidence="9">
    <location>
        <begin position="296"/>
        <end position="415"/>
    </location>
</feature>
<dbReference type="FunFam" id="3.30.200.20:FF:000035">
    <property type="entry name" value="Serine/threonine protein kinase Stk1"/>
    <property type="match status" value="1"/>
</dbReference>
<evidence type="ECO:0000313" key="14">
    <source>
        <dbReference type="Proteomes" id="UP000029093"/>
    </source>
</evidence>
<evidence type="ECO:0000256" key="4">
    <source>
        <dbReference type="ARBA" id="ARBA00022741"/>
    </source>
</evidence>
<evidence type="ECO:0000256" key="9">
    <source>
        <dbReference type="SAM" id="MobiDB-lite"/>
    </source>
</evidence>
<dbReference type="CDD" id="cd14014">
    <property type="entry name" value="STKc_PknB_like"/>
    <property type="match status" value="1"/>
</dbReference>
<keyword evidence="5 13" id="KW-0418">Kinase</keyword>
<comment type="caution">
    <text evidence="13">The sequence shown here is derived from an EMBL/GenBank/DDBJ whole genome shotgun (WGS) entry which is preliminary data.</text>
</comment>
<dbReference type="CDD" id="cd06577">
    <property type="entry name" value="PASTA_pknB"/>
    <property type="match status" value="4"/>
</dbReference>
<organism evidence="13 14">
    <name type="scientific">Bifidobacterium boum</name>
    <dbReference type="NCBI Taxonomy" id="78343"/>
    <lineage>
        <taxon>Bacteria</taxon>
        <taxon>Bacillati</taxon>
        <taxon>Actinomycetota</taxon>
        <taxon>Actinomycetes</taxon>
        <taxon>Bifidobacteriales</taxon>
        <taxon>Bifidobacteriaceae</taxon>
        <taxon>Bifidobacterium</taxon>
    </lineage>
</organism>
<keyword evidence="10" id="KW-0472">Membrane</keyword>
<reference evidence="13 14" key="1">
    <citation type="submission" date="2014-03" db="EMBL/GenBank/DDBJ databases">
        <title>Genomics of Bifidobacteria.</title>
        <authorList>
            <person name="Ventura M."/>
            <person name="Milani C."/>
            <person name="Lugli G.A."/>
        </authorList>
    </citation>
    <scope>NUCLEOTIDE SEQUENCE [LARGE SCALE GENOMIC DNA]</scope>
    <source>
        <strain evidence="13 14">LMG 10736</strain>
    </source>
</reference>
<dbReference type="InterPro" id="IPR000719">
    <property type="entry name" value="Prot_kinase_dom"/>
</dbReference>
<feature type="domain" description="PASTA" evidence="12">
    <location>
        <begin position="604"/>
        <end position="670"/>
    </location>
</feature>
<feature type="compositionally biased region" description="Low complexity" evidence="9">
    <location>
        <begin position="389"/>
        <end position="407"/>
    </location>
</feature>
<keyword evidence="6" id="KW-0067">ATP-binding</keyword>
<evidence type="ECO:0000313" key="13">
    <source>
        <dbReference type="EMBL" id="KFI48360.1"/>
    </source>
</evidence>
<dbReference type="AlphaFoldDB" id="A0A086ZPB0"/>
<dbReference type="GO" id="GO:0004674">
    <property type="term" value="F:protein serine/threonine kinase activity"/>
    <property type="evidence" value="ECO:0007669"/>
    <property type="project" value="UniProtKB-KW"/>
</dbReference>
<dbReference type="InterPro" id="IPR011009">
    <property type="entry name" value="Kinase-like_dom_sf"/>
</dbReference>
<evidence type="ECO:0000256" key="6">
    <source>
        <dbReference type="ARBA" id="ARBA00022840"/>
    </source>
</evidence>
<dbReference type="Pfam" id="PF03793">
    <property type="entry name" value="PASTA"/>
    <property type="match status" value="3"/>
</dbReference>
<dbReference type="InterPro" id="IPR008271">
    <property type="entry name" value="Ser/Thr_kinase_AS"/>
</dbReference>
<dbReference type="GeneID" id="303203680"/>
<comment type="catalytic activity">
    <reaction evidence="8">
        <text>L-seryl-[protein] + ATP = O-phospho-L-seryl-[protein] + ADP + H(+)</text>
        <dbReference type="Rhea" id="RHEA:17989"/>
        <dbReference type="Rhea" id="RHEA-COMP:9863"/>
        <dbReference type="Rhea" id="RHEA-COMP:11604"/>
        <dbReference type="ChEBI" id="CHEBI:15378"/>
        <dbReference type="ChEBI" id="CHEBI:29999"/>
        <dbReference type="ChEBI" id="CHEBI:30616"/>
        <dbReference type="ChEBI" id="CHEBI:83421"/>
        <dbReference type="ChEBI" id="CHEBI:456216"/>
        <dbReference type="EC" id="2.7.11.1"/>
    </reaction>
</comment>
<keyword evidence="10" id="KW-1133">Transmembrane helix</keyword>
<dbReference type="SMART" id="SM00220">
    <property type="entry name" value="S_TKc"/>
    <property type="match status" value="1"/>
</dbReference>
<dbReference type="Gene3D" id="3.30.10.20">
    <property type="match status" value="4"/>
</dbReference>
<evidence type="ECO:0000256" key="8">
    <source>
        <dbReference type="ARBA" id="ARBA00048679"/>
    </source>
</evidence>
<dbReference type="OrthoDB" id="9762169at2"/>
<dbReference type="PANTHER" id="PTHR43289:SF34">
    <property type="entry name" value="SERINE_THREONINE-PROTEIN KINASE YBDM-RELATED"/>
    <property type="match status" value="1"/>
</dbReference>
<keyword evidence="4" id="KW-0547">Nucleotide-binding</keyword>
<feature type="transmembrane region" description="Helical" evidence="10">
    <location>
        <begin position="421"/>
        <end position="443"/>
    </location>
</feature>
<gene>
    <name evidence="13" type="ORF">BBOU_0490</name>
</gene>
<dbReference type="PROSITE" id="PS51178">
    <property type="entry name" value="PASTA"/>
    <property type="match status" value="2"/>
</dbReference>
<feature type="compositionally biased region" description="Polar residues" evidence="9">
    <location>
        <begin position="350"/>
        <end position="388"/>
    </location>
</feature>
<accession>A0A086ZPB0</accession>
<feature type="compositionally biased region" description="Basic and acidic residues" evidence="9">
    <location>
        <begin position="328"/>
        <end position="337"/>
    </location>
</feature>
<dbReference type="PANTHER" id="PTHR43289">
    <property type="entry name" value="MITOGEN-ACTIVATED PROTEIN KINASE KINASE KINASE 20-RELATED"/>
    <property type="match status" value="1"/>
</dbReference>
<evidence type="ECO:0000256" key="2">
    <source>
        <dbReference type="ARBA" id="ARBA00022527"/>
    </source>
</evidence>
<dbReference type="PROSITE" id="PS00108">
    <property type="entry name" value="PROTEIN_KINASE_ST"/>
    <property type="match status" value="1"/>
</dbReference>
<evidence type="ECO:0000256" key="5">
    <source>
        <dbReference type="ARBA" id="ARBA00022777"/>
    </source>
</evidence>
<dbReference type="PROSITE" id="PS50011">
    <property type="entry name" value="PROTEIN_KINASE_DOM"/>
    <property type="match status" value="1"/>
</dbReference>
<keyword evidence="2 13" id="KW-0723">Serine/threonine-protein kinase</keyword>
<dbReference type="Gene3D" id="1.10.510.10">
    <property type="entry name" value="Transferase(Phosphotransferase) domain 1"/>
    <property type="match status" value="1"/>
</dbReference>
<dbReference type="GO" id="GO:0005524">
    <property type="term" value="F:ATP binding"/>
    <property type="evidence" value="ECO:0007669"/>
    <property type="project" value="UniProtKB-KW"/>
</dbReference>
<evidence type="ECO:0000259" key="11">
    <source>
        <dbReference type="PROSITE" id="PS50011"/>
    </source>
</evidence>
<dbReference type="SUPFAM" id="SSF56112">
    <property type="entry name" value="Protein kinase-like (PK-like)"/>
    <property type="match status" value="1"/>
</dbReference>
<evidence type="ECO:0000256" key="3">
    <source>
        <dbReference type="ARBA" id="ARBA00022679"/>
    </source>
</evidence>